<name>A0A6N3HU22_9ENTR</name>
<sequence length="93" mass="10375">MVNKVEVYYEGWGEKLLWGTLAQTTALTGRPLIMFEYGPVALDKGIELSVLTLPLAGPKLRRDFPPHQLGLPGPVYDSLPDGWGMLLMDRLCF</sequence>
<dbReference type="EMBL" id="CACRTZ010000037">
    <property type="protein sequence ID" value="VYU80466.1"/>
    <property type="molecule type" value="Genomic_DNA"/>
</dbReference>
<gene>
    <name evidence="1" type="ORF">EMLFYP7_04440</name>
</gene>
<reference evidence="1" key="1">
    <citation type="submission" date="2019-11" db="EMBL/GenBank/DDBJ databases">
        <authorList>
            <person name="Feng L."/>
        </authorList>
    </citation>
    <scope>NUCLEOTIDE SEQUENCE</scope>
    <source>
        <strain evidence="1">EMassiliensisLFYP7</strain>
    </source>
</reference>
<protein>
    <submittedName>
        <fullName evidence="1">Uncharacterized protein</fullName>
    </submittedName>
</protein>
<organism evidence="1">
    <name type="scientific">Phytobacter massiliensis</name>
    <dbReference type="NCBI Taxonomy" id="1485952"/>
    <lineage>
        <taxon>Bacteria</taxon>
        <taxon>Pseudomonadati</taxon>
        <taxon>Pseudomonadota</taxon>
        <taxon>Gammaproteobacteria</taxon>
        <taxon>Enterobacterales</taxon>
        <taxon>Enterobacteriaceae</taxon>
        <taxon>Phytobacter</taxon>
    </lineage>
</organism>
<dbReference type="AlphaFoldDB" id="A0A6N3HU22"/>
<evidence type="ECO:0000313" key="1">
    <source>
        <dbReference type="EMBL" id="VYU80466.1"/>
    </source>
</evidence>
<proteinExistence type="predicted"/>
<accession>A0A6N3HU22</accession>